<name>A0ABN2H0E2_9ACTN</name>
<sequence>MRTTVITYRTTVDTADENQHLIEQVFAELETTGPAGFRYQSFRLDDGITFVHVVEAEDDVDPLPQLPAFQAFQRTIGDRLAADPQRSPAHRVGSYTSQRSVTTGR</sequence>
<protein>
    <recommendedName>
        <fullName evidence="4">ABM domain-containing protein</fullName>
    </recommendedName>
</protein>
<evidence type="ECO:0000256" key="1">
    <source>
        <dbReference type="SAM" id="MobiDB-lite"/>
    </source>
</evidence>
<evidence type="ECO:0000313" key="3">
    <source>
        <dbReference type="Proteomes" id="UP001500280"/>
    </source>
</evidence>
<dbReference type="RefSeq" id="WP_344149653.1">
    <property type="nucleotide sequence ID" value="NZ_BAAANF010000008.1"/>
</dbReference>
<feature type="region of interest" description="Disordered" evidence="1">
    <location>
        <begin position="79"/>
        <end position="105"/>
    </location>
</feature>
<accession>A0ABN2H0E2</accession>
<reference evidence="2 3" key="1">
    <citation type="journal article" date="2019" name="Int. J. Syst. Evol. Microbiol.">
        <title>The Global Catalogue of Microorganisms (GCM) 10K type strain sequencing project: providing services to taxonomists for standard genome sequencing and annotation.</title>
        <authorList>
            <consortium name="The Broad Institute Genomics Platform"/>
            <consortium name="The Broad Institute Genome Sequencing Center for Infectious Disease"/>
            <person name="Wu L."/>
            <person name="Ma J."/>
        </authorList>
    </citation>
    <scope>NUCLEOTIDE SEQUENCE [LARGE SCALE GENOMIC DNA]</scope>
    <source>
        <strain evidence="2 3">JCM 14307</strain>
    </source>
</reference>
<evidence type="ECO:0000313" key="2">
    <source>
        <dbReference type="EMBL" id="GAA1679825.1"/>
    </source>
</evidence>
<keyword evidence="3" id="KW-1185">Reference proteome</keyword>
<dbReference type="EMBL" id="BAAANF010000008">
    <property type="protein sequence ID" value="GAA1679825.1"/>
    <property type="molecule type" value="Genomic_DNA"/>
</dbReference>
<evidence type="ECO:0008006" key="4">
    <source>
        <dbReference type="Google" id="ProtNLM"/>
    </source>
</evidence>
<organism evidence="2 3">
    <name type="scientific">Kribbella yunnanensis</name>
    <dbReference type="NCBI Taxonomy" id="190194"/>
    <lineage>
        <taxon>Bacteria</taxon>
        <taxon>Bacillati</taxon>
        <taxon>Actinomycetota</taxon>
        <taxon>Actinomycetes</taxon>
        <taxon>Propionibacteriales</taxon>
        <taxon>Kribbellaceae</taxon>
        <taxon>Kribbella</taxon>
    </lineage>
</organism>
<comment type="caution">
    <text evidence="2">The sequence shown here is derived from an EMBL/GenBank/DDBJ whole genome shotgun (WGS) entry which is preliminary data.</text>
</comment>
<feature type="compositionally biased region" description="Polar residues" evidence="1">
    <location>
        <begin position="94"/>
        <end position="105"/>
    </location>
</feature>
<dbReference type="Proteomes" id="UP001500280">
    <property type="component" value="Unassembled WGS sequence"/>
</dbReference>
<proteinExistence type="predicted"/>
<gene>
    <name evidence="2" type="ORF">GCM10009745_24680</name>
</gene>